<dbReference type="Proteomes" id="UP000245911">
    <property type="component" value="Unassembled WGS sequence"/>
</dbReference>
<organism evidence="1 2">
    <name type="scientific">Pararhodobacter oceanensis</name>
    <dbReference type="NCBI Taxonomy" id="2172121"/>
    <lineage>
        <taxon>Bacteria</taxon>
        <taxon>Pseudomonadati</taxon>
        <taxon>Pseudomonadota</taxon>
        <taxon>Alphaproteobacteria</taxon>
        <taxon>Rhodobacterales</taxon>
        <taxon>Paracoccaceae</taxon>
        <taxon>Pararhodobacter</taxon>
    </lineage>
</organism>
<evidence type="ECO:0000313" key="2">
    <source>
        <dbReference type="Proteomes" id="UP000245911"/>
    </source>
</evidence>
<dbReference type="AlphaFoldDB" id="A0A2T8HWD8"/>
<keyword evidence="2" id="KW-1185">Reference proteome</keyword>
<sequence>MHLVLHLGAHGTDEGLIAGWIARNRSEFERQGVLAPPPRLFLRRLSEALDQQRDADPFTREEALLRGLGASGQRRWLALSAPGLIGAPADVITPEGFYVTDVARRLYGLRSFFPRCRITVLLAVRCASGILPALLPDDPEAAPARLPMLRGETLPWAQLIAAIRRHLPQARVVVWRHEDLPQVWPAILAHLAGPERILPAAGLLDFAALDLSAEARLRLRRYLTQTPPGTAGQLRRTAQVFAERYGTAPLPVPRADLPDWALSAMQRFDRGYATEWADICGTEGVDTLQPQGG</sequence>
<name>A0A2T8HWD8_9RHOB</name>
<dbReference type="EMBL" id="QDKM01000002">
    <property type="protein sequence ID" value="PVH29751.1"/>
    <property type="molecule type" value="Genomic_DNA"/>
</dbReference>
<comment type="caution">
    <text evidence="1">The sequence shown here is derived from an EMBL/GenBank/DDBJ whole genome shotgun (WGS) entry which is preliminary data.</text>
</comment>
<dbReference type="OrthoDB" id="8481769at2"/>
<reference evidence="1 2" key="1">
    <citation type="submission" date="2018-04" db="EMBL/GenBank/DDBJ databases">
        <title>Pararhodobacter oceanense sp. nov., isolated from marine intertidal sediment.</title>
        <authorList>
            <person name="Wang X.-L."/>
            <person name="Du Z.-J."/>
        </authorList>
    </citation>
    <scope>NUCLEOTIDE SEQUENCE [LARGE SCALE GENOMIC DNA]</scope>
    <source>
        <strain evidence="1 2">AM505</strain>
    </source>
</reference>
<dbReference type="RefSeq" id="WP_116557639.1">
    <property type="nucleotide sequence ID" value="NZ_QDKM01000002.1"/>
</dbReference>
<gene>
    <name evidence="1" type="ORF">DDE20_06490</name>
</gene>
<protein>
    <submittedName>
        <fullName evidence="1">Uncharacterized protein</fullName>
    </submittedName>
</protein>
<evidence type="ECO:0000313" key="1">
    <source>
        <dbReference type="EMBL" id="PVH29751.1"/>
    </source>
</evidence>
<proteinExistence type="predicted"/>
<accession>A0A2T8HWD8</accession>